<evidence type="ECO:0000256" key="1">
    <source>
        <dbReference type="SAM" id="MobiDB-lite"/>
    </source>
</evidence>
<protein>
    <submittedName>
        <fullName evidence="2">GL23367</fullName>
    </submittedName>
</protein>
<keyword evidence="3" id="KW-1185">Reference proteome</keyword>
<dbReference type="HOGENOM" id="CLU_2280316_0_0_1"/>
<organism evidence="3">
    <name type="scientific">Drosophila persimilis</name>
    <name type="common">Fruit fly</name>
    <dbReference type="NCBI Taxonomy" id="7234"/>
    <lineage>
        <taxon>Eukaryota</taxon>
        <taxon>Metazoa</taxon>
        <taxon>Ecdysozoa</taxon>
        <taxon>Arthropoda</taxon>
        <taxon>Hexapoda</taxon>
        <taxon>Insecta</taxon>
        <taxon>Pterygota</taxon>
        <taxon>Neoptera</taxon>
        <taxon>Endopterygota</taxon>
        <taxon>Diptera</taxon>
        <taxon>Brachycera</taxon>
        <taxon>Muscomorpha</taxon>
        <taxon>Ephydroidea</taxon>
        <taxon>Drosophilidae</taxon>
        <taxon>Drosophila</taxon>
        <taxon>Sophophora</taxon>
    </lineage>
</organism>
<gene>
    <name evidence="2" type="primary">Dper\GL23367</name>
    <name evidence="2" type="ORF">Dper_GL23367</name>
</gene>
<dbReference type="Proteomes" id="UP000008744">
    <property type="component" value="Unassembled WGS sequence"/>
</dbReference>
<proteinExistence type="predicted"/>
<reference evidence="2 3" key="1">
    <citation type="journal article" date="2007" name="Nature">
        <title>Evolution of genes and genomes on the Drosophila phylogeny.</title>
        <authorList>
            <consortium name="Drosophila 12 Genomes Consortium"/>
            <person name="Clark A.G."/>
            <person name="Eisen M.B."/>
            <person name="Smith D.R."/>
            <person name="Bergman C.M."/>
            <person name="Oliver B."/>
            <person name="Markow T.A."/>
            <person name="Kaufman T.C."/>
            <person name="Kellis M."/>
            <person name="Gelbart W."/>
            <person name="Iyer V.N."/>
            <person name="Pollard D.A."/>
            <person name="Sackton T.B."/>
            <person name="Larracuente A.M."/>
            <person name="Singh N.D."/>
            <person name="Abad J.P."/>
            <person name="Abt D.N."/>
            <person name="Adryan B."/>
            <person name="Aguade M."/>
            <person name="Akashi H."/>
            <person name="Anderson W.W."/>
            <person name="Aquadro C.F."/>
            <person name="Ardell D.H."/>
            <person name="Arguello R."/>
            <person name="Artieri C.G."/>
            <person name="Barbash D.A."/>
            <person name="Barker D."/>
            <person name="Barsanti P."/>
            <person name="Batterham P."/>
            <person name="Batzoglou S."/>
            <person name="Begun D."/>
            <person name="Bhutkar A."/>
            <person name="Blanco E."/>
            <person name="Bosak S.A."/>
            <person name="Bradley R.K."/>
            <person name="Brand A.D."/>
            <person name="Brent M.R."/>
            <person name="Brooks A.N."/>
            <person name="Brown R.H."/>
            <person name="Butlin R.K."/>
            <person name="Caggese C."/>
            <person name="Calvi B.R."/>
            <person name="Bernardo de Carvalho A."/>
            <person name="Caspi A."/>
            <person name="Castrezana S."/>
            <person name="Celniker S.E."/>
            <person name="Chang J.L."/>
            <person name="Chapple C."/>
            <person name="Chatterji S."/>
            <person name="Chinwalla A."/>
            <person name="Civetta A."/>
            <person name="Clifton S.W."/>
            <person name="Comeron J.M."/>
            <person name="Costello J.C."/>
            <person name="Coyne J.A."/>
            <person name="Daub J."/>
            <person name="David R.G."/>
            <person name="Delcher A.L."/>
            <person name="Delehaunty K."/>
            <person name="Do C.B."/>
            <person name="Ebling H."/>
            <person name="Edwards K."/>
            <person name="Eickbush T."/>
            <person name="Evans J.D."/>
            <person name="Filipski A."/>
            <person name="Findeiss S."/>
            <person name="Freyhult E."/>
            <person name="Fulton L."/>
            <person name="Fulton R."/>
            <person name="Garcia A.C."/>
            <person name="Gardiner A."/>
            <person name="Garfield D.A."/>
            <person name="Garvin B.E."/>
            <person name="Gibson G."/>
            <person name="Gilbert D."/>
            <person name="Gnerre S."/>
            <person name="Godfrey J."/>
            <person name="Good R."/>
            <person name="Gotea V."/>
            <person name="Gravely B."/>
            <person name="Greenberg A.J."/>
            <person name="Griffiths-Jones S."/>
            <person name="Gross S."/>
            <person name="Guigo R."/>
            <person name="Gustafson E.A."/>
            <person name="Haerty W."/>
            <person name="Hahn M.W."/>
            <person name="Halligan D.L."/>
            <person name="Halpern A.L."/>
            <person name="Halter G.M."/>
            <person name="Han M.V."/>
            <person name="Heger A."/>
            <person name="Hillier L."/>
            <person name="Hinrichs A.S."/>
            <person name="Holmes I."/>
            <person name="Hoskins R.A."/>
            <person name="Hubisz M.J."/>
            <person name="Hultmark D."/>
            <person name="Huntley M.A."/>
            <person name="Jaffe D.B."/>
            <person name="Jagadeeshan S."/>
            <person name="Jeck W.R."/>
            <person name="Johnson J."/>
            <person name="Jones C.D."/>
            <person name="Jordan W.C."/>
            <person name="Karpen G.H."/>
            <person name="Kataoka E."/>
            <person name="Keightley P.D."/>
            <person name="Kheradpour P."/>
            <person name="Kirkness E.F."/>
            <person name="Koerich L.B."/>
            <person name="Kristiansen K."/>
            <person name="Kudrna D."/>
            <person name="Kulathinal R.J."/>
            <person name="Kumar S."/>
            <person name="Kwok R."/>
            <person name="Lander E."/>
            <person name="Langley C.H."/>
            <person name="Lapoint R."/>
            <person name="Lazzaro B.P."/>
            <person name="Lee S.J."/>
            <person name="Levesque L."/>
            <person name="Li R."/>
            <person name="Lin C.F."/>
            <person name="Lin M.F."/>
            <person name="Lindblad-Toh K."/>
            <person name="Llopart A."/>
            <person name="Long M."/>
            <person name="Low L."/>
            <person name="Lozovsky E."/>
            <person name="Lu J."/>
            <person name="Luo M."/>
            <person name="Machado C.A."/>
            <person name="Makalowski W."/>
            <person name="Marzo M."/>
            <person name="Matsuda M."/>
            <person name="Matzkin L."/>
            <person name="McAllister B."/>
            <person name="McBride C.S."/>
            <person name="McKernan B."/>
            <person name="McKernan K."/>
            <person name="Mendez-Lago M."/>
            <person name="Minx P."/>
            <person name="Mollenhauer M.U."/>
            <person name="Montooth K."/>
            <person name="Mount S.M."/>
            <person name="Mu X."/>
            <person name="Myers E."/>
            <person name="Negre B."/>
            <person name="Newfeld S."/>
            <person name="Nielsen R."/>
            <person name="Noor M.A."/>
            <person name="O'Grady P."/>
            <person name="Pachter L."/>
            <person name="Papaceit M."/>
            <person name="Parisi M.J."/>
            <person name="Parisi M."/>
            <person name="Parts L."/>
            <person name="Pedersen J.S."/>
            <person name="Pesole G."/>
            <person name="Phillippy A.M."/>
            <person name="Ponting C.P."/>
            <person name="Pop M."/>
            <person name="Porcelli D."/>
            <person name="Powell J.R."/>
            <person name="Prohaska S."/>
            <person name="Pruitt K."/>
            <person name="Puig M."/>
            <person name="Quesneville H."/>
            <person name="Ram K.R."/>
            <person name="Rand D."/>
            <person name="Rasmussen M.D."/>
            <person name="Reed L.K."/>
            <person name="Reenan R."/>
            <person name="Reily A."/>
            <person name="Remington K.A."/>
            <person name="Rieger T.T."/>
            <person name="Ritchie M.G."/>
            <person name="Robin C."/>
            <person name="Rogers Y.H."/>
            <person name="Rohde C."/>
            <person name="Rozas J."/>
            <person name="Rubenfield M.J."/>
            <person name="Ruiz A."/>
            <person name="Russo S."/>
            <person name="Salzberg S.L."/>
            <person name="Sanchez-Gracia A."/>
            <person name="Saranga D.J."/>
            <person name="Sato H."/>
            <person name="Schaeffer S.W."/>
            <person name="Schatz M.C."/>
            <person name="Schlenke T."/>
            <person name="Schwartz R."/>
            <person name="Segarra C."/>
            <person name="Singh R.S."/>
            <person name="Sirot L."/>
            <person name="Sirota M."/>
            <person name="Sisneros N.B."/>
            <person name="Smith C.D."/>
            <person name="Smith T.F."/>
            <person name="Spieth J."/>
            <person name="Stage D.E."/>
            <person name="Stark A."/>
            <person name="Stephan W."/>
            <person name="Strausberg R.L."/>
            <person name="Strempel S."/>
            <person name="Sturgill D."/>
            <person name="Sutton G."/>
            <person name="Sutton G.G."/>
            <person name="Tao W."/>
            <person name="Teichmann S."/>
            <person name="Tobari Y.N."/>
            <person name="Tomimura Y."/>
            <person name="Tsolas J.M."/>
            <person name="Valente V.L."/>
            <person name="Venter E."/>
            <person name="Venter J.C."/>
            <person name="Vicario S."/>
            <person name="Vieira F.G."/>
            <person name="Vilella A.J."/>
            <person name="Villasante A."/>
            <person name="Walenz B."/>
            <person name="Wang J."/>
            <person name="Wasserman M."/>
            <person name="Watts T."/>
            <person name="Wilson D."/>
            <person name="Wilson R.K."/>
            <person name="Wing R.A."/>
            <person name="Wolfner M.F."/>
            <person name="Wong A."/>
            <person name="Wong G.K."/>
            <person name="Wu C.I."/>
            <person name="Wu G."/>
            <person name="Yamamoto D."/>
            <person name="Yang H.P."/>
            <person name="Yang S.P."/>
            <person name="Yorke J.A."/>
            <person name="Yoshida K."/>
            <person name="Zdobnov E."/>
            <person name="Zhang P."/>
            <person name="Zhang Y."/>
            <person name="Zimin A.V."/>
            <person name="Baldwin J."/>
            <person name="Abdouelleil A."/>
            <person name="Abdulkadir J."/>
            <person name="Abebe A."/>
            <person name="Abera B."/>
            <person name="Abreu J."/>
            <person name="Acer S.C."/>
            <person name="Aftuck L."/>
            <person name="Alexander A."/>
            <person name="An P."/>
            <person name="Anderson E."/>
            <person name="Anderson S."/>
            <person name="Arachi H."/>
            <person name="Azer M."/>
            <person name="Bachantsang P."/>
            <person name="Barry A."/>
            <person name="Bayul T."/>
            <person name="Berlin A."/>
            <person name="Bessette D."/>
            <person name="Bloom T."/>
            <person name="Blye J."/>
            <person name="Boguslavskiy L."/>
            <person name="Bonnet C."/>
            <person name="Boukhgalter B."/>
            <person name="Bourzgui I."/>
            <person name="Brown A."/>
            <person name="Cahill P."/>
            <person name="Channer S."/>
            <person name="Cheshatsang Y."/>
            <person name="Chuda L."/>
            <person name="Citroen M."/>
            <person name="Collymore A."/>
            <person name="Cooke P."/>
            <person name="Costello M."/>
            <person name="D'Aco K."/>
            <person name="Daza R."/>
            <person name="De Haan G."/>
            <person name="DeGray S."/>
            <person name="DeMaso C."/>
            <person name="Dhargay N."/>
            <person name="Dooley K."/>
            <person name="Dooley E."/>
            <person name="Doricent M."/>
            <person name="Dorje P."/>
            <person name="Dorjee K."/>
            <person name="Dupes A."/>
            <person name="Elong R."/>
            <person name="Falk J."/>
            <person name="Farina A."/>
            <person name="Faro S."/>
            <person name="Ferguson D."/>
            <person name="Fisher S."/>
            <person name="Foley C.D."/>
            <person name="Franke A."/>
            <person name="Friedrich D."/>
            <person name="Gadbois L."/>
            <person name="Gearin G."/>
            <person name="Gearin C.R."/>
            <person name="Giannoukos G."/>
            <person name="Goode T."/>
            <person name="Graham J."/>
            <person name="Grandbois E."/>
            <person name="Grewal S."/>
            <person name="Gyaltsen K."/>
            <person name="Hafez N."/>
            <person name="Hagos B."/>
            <person name="Hall J."/>
            <person name="Henson C."/>
            <person name="Hollinger A."/>
            <person name="Honan T."/>
            <person name="Huard M.D."/>
            <person name="Hughes L."/>
            <person name="Hurhula B."/>
            <person name="Husby M.E."/>
            <person name="Kamat A."/>
            <person name="Kanga B."/>
            <person name="Kashin S."/>
            <person name="Khazanovich D."/>
            <person name="Kisner P."/>
            <person name="Lance K."/>
            <person name="Lara M."/>
            <person name="Lee W."/>
            <person name="Lennon N."/>
            <person name="Letendre F."/>
            <person name="LeVine R."/>
            <person name="Lipovsky A."/>
            <person name="Liu X."/>
            <person name="Liu J."/>
            <person name="Liu S."/>
            <person name="Lokyitsang T."/>
            <person name="Lokyitsang Y."/>
            <person name="Lubonja R."/>
            <person name="Lui A."/>
            <person name="MacDonald P."/>
            <person name="Magnisalis V."/>
            <person name="Maru K."/>
            <person name="Matthews C."/>
            <person name="McCusker W."/>
            <person name="McDonough S."/>
            <person name="Mehta T."/>
            <person name="Meldrim J."/>
            <person name="Meneus L."/>
            <person name="Mihai O."/>
            <person name="Mihalev A."/>
            <person name="Mihova T."/>
            <person name="Mittelman R."/>
            <person name="Mlenga V."/>
            <person name="Montmayeur A."/>
            <person name="Mulrain L."/>
            <person name="Navidi A."/>
            <person name="Naylor J."/>
            <person name="Negash T."/>
            <person name="Nguyen T."/>
            <person name="Nguyen N."/>
            <person name="Nicol R."/>
            <person name="Norbu C."/>
            <person name="Norbu N."/>
            <person name="Novod N."/>
            <person name="O'Neill B."/>
            <person name="Osman S."/>
            <person name="Markiewicz E."/>
            <person name="Oyono O.L."/>
            <person name="Patti C."/>
            <person name="Phunkhang P."/>
            <person name="Pierre F."/>
            <person name="Priest M."/>
            <person name="Raghuraman S."/>
            <person name="Rege F."/>
            <person name="Reyes R."/>
            <person name="Rise C."/>
            <person name="Rogov P."/>
            <person name="Ross K."/>
            <person name="Ryan E."/>
            <person name="Settipalli S."/>
            <person name="Shea T."/>
            <person name="Sherpa N."/>
            <person name="Shi L."/>
            <person name="Shih D."/>
            <person name="Sparrow T."/>
            <person name="Spaulding J."/>
            <person name="Stalker J."/>
            <person name="Stange-Thomann N."/>
            <person name="Stavropoulos S."/>
            <person name="Stone C."/>
            <person name="Strader C."/>
            <person name="Tesfaye S."/>
            <person name="Thomson T."/>
            <person name="Thoulutsang Y."/>
            <person name="Thoulutsang D."/>
            <person name="Topham K."/>
            <person name="Topping I."/>
            <person name="Tsamla T."/>
            <person name="Vassiliev H."/>
            <person name="Vo A."/>
            <person name="Wangchuk T."/>
            <person name="Wangdi T."/>
            <person name="Weiand M."/>
            <person name="Wilkinson J."/>
            <person name="Wilson A."/>
            <person name="Yadav S."/>
            <person name="Young G."/>
            <person name="Yu Q."/>
            <person name="Zembek L."/>
            <person name="Zhong D."/>
            <person name="Zimmer A."/>
            <person name="Zwirko Z."/>
            <person name="Jaffe D.B."/>
            <person name="Alvarez P."/>
            <person name="Brockman W."/>
            <person name="Butler J."/>
            <person name="Chin C."/>
            <person name="Gnerre S."/>
            <person name="Grabherr M."/>
            <person name="Kleber M."/>
            <person name="Mauceli E."/>
            <person name="MacCallum I."/>
        </authorList>
    </citation>
    <scope>NUCLEOTIDE SEQUENCE [LARGE SCALE GENOMIC DNA]</scope>
    <source>
        <strain evidence="3">MSH-3 / Tucson 14011-0111.49</strain>
    </source>
</reference>
<evidence type="ECO:0000313" key="3">
    <source>
        <dbReference type="Proteomes" id="UP000008744"/>
    </source>
</evidence>
<name>B4G4E7_DROPE</name>
<dbReference type="AlphaFoldDB" id="B4G4E7"/>
<feature type="region of interest" description="Disordered" evidence="1">
    <location>
        <begin position="1"/>
        <end position="38"/>
    </location>
</feature>
<dbReference type="EMBL" id="CH479179">
    <property type="protein sequence ID" value="EDW24495.1"/>
    <property type="molecule type" value="Genomic_DNA"/>
</dbReference>
<dbReference type="OMA" id="HEYHCCG"/>
<accession>B4G4E7</accession>
<sequence>MFAQEEQGAGMTVERSTTTQHHHEDGTTGSGTPGWESVHLADECGNQHHRDNKLRHEYHCCGHHHDIGGYDNYNRGYDLDNKYNGIYGSPQKSPYKQSEIFVKQEDPGLQAHYC</sequence>
<evidence type="ECO:0000313" key="2">
    <source>
        <dbReference type="EMBL" id="EDW24495.1"/>
    </source>
</evidence>